<accession>A0A1M4S7F1</accession>
<organism evidence="2 3">
    <name type="scientific">Schwartzia succinivorans DSM 10502</name>
    <dbReference type="NCBI Taxonomy" id="1123243"/>
    <lineage>
        <taxon>Bacteria</taxon>
        <taxon>Bacillati</taxon>
        <taxon>Bacillota</taxon>
        <taxon>Negativicutes</taxon>
        <taxon>Selenomonadales</taxon>
        <taxon>Selenomonadaceae</taxon>
        <taxon>Schwartzia</taxon>
    </lineage>
</organism>
<dbReference type="InterPro" id="IPR025983">
    <property type="entry name" value="Cys_rich_CPCC"/>
</dbReference>
<feature type="domain" description="Cysteine-rich CPCC" evidence="1">
    <location>
        <begin position="5"/>
        <end position="56"/>
    </location>
</feature>
<evidence type="ECO:0000313" key="3">
    <source>
        <dbReference type="Proteomes" id="UP000184404"/>
    </source>
</evidence>
<dbReference type="Proteomes" id="UP000184404">
    <property type="component" value="Unassembled WGS sequence"/>
</dbReference>
<name>A0A1M4S7F1_9FIRM</name>
<reference evidence="2 3" key="1">
    <citation type="submission" date="2016-11" db="EMBL/GenBank/DDBJ databases">
        <authorList>
            <person name="Jaros S."/>
            <person name="Januszkiewicz K."/>
            <person name="Wedrychowicz H."/>
        </authorList>
    </citation>
    <scope>NUCLEOTIDE SEQUENCE [LARGE SCALE GENOMIC DNA]</scope>
    <source>
        <strain evidence="2 3">DSM 10502</strain>
    </source>
</reference>
<gene>
    <name evidence="2" type="ORF">SAMN02745190_00005</name>
</gene>
<dbReference type="Pfam" id="PF14206">
    <property type="entry name" value="Cys_rich_CPCC"/>
    <property type="match status" value="1"/>
</dbReference>
<protein>
    <submittedName>
        <fullName evidence="2">Cysteine-rich CPCC</fullName>
    </submittedName>
</protein>
<evidence type="ECO:0000313" key="2">
    <source>
        <dbReference type="EMBL" id="SHE28139.1"/>
    </source>
</evidence>
<evidence type="ECO:0000259" key="1">
    <source>
        <dbReference type="Pfam" id="PF14206"/>
    </source>
</evidence>
<dbReference type="OrthoDB" id="1456570at2"/>
<proteinExistence type="predicted"/>
<dbReference type="STRING" id="1123243.SAMN02745190_00005"/>
<sequence>MKLESCPCCGEAMVSAFEECPVCGWCNDYANTAYPDARDLENNKMSLNEARAAWKKKRKKIA</sequence>
<keyword evidence="3" id="KW-1185">Reference proteome</keyword>
<dbReference type="AlphaFoldDB" id="A0A1M4S7F1"/>
<dbReference type="EMBL" id="FQUG01000002">
    <property type="protein sequence ID" value="SHE28139.1"/>
    <property type="molecule type" value="Genomic_DNA"/>
</dbReference>
<dbReference type="RefSeq" id="WP_072934657.1">
    <property type="nucleotide sequence ID" value="NZ_FQUG01000002.1"/>
</dbReference>